<dbReference type="Proteomes" id="UP000275385">
    <property type="component" value="Unassembled WGS sequence"/>
</dbReference>
<dbReference type="OrthoDB" id="4161595at2759"/>
<feature type="region of interest" description="Disordered" evidence="1">
    <location>
        <begin position="259"/>
        <end position="284"/>
    </location>
</feature>
<feature type="region of interest" description="Disordered" evidence="1">
    <location>
        <begin position="332"/>
        <end position="372"/>
    </location>
</feature>
<feature type="region of interest" description="Disordered" evidence="1">
    <location>
        <begin position="140"/>
        <end position="160"/>
    </location>
</feature>
<organism evidence="2 3">
    <name type="scientific">Coniochaeta pulveracea</name>
    <dbReference type="NCBI Taxonomy" id="177199"/>
    <lineage>
        <taxon>Eukaryota</taxon>
        <taxon>Fungi</taxon>
        <taxon>Dikarya</taxon>
        <taxon>Ascomycota</taxon>
        <taxon>Pezizomycotina</taxon>
        <taxon>Sordariomycetes</taxon>
        <taxon>Sordariomycetidae</taxon>
        <taxon>Coniochaetales</taxon>
        <taxon>Coniochaetaceae</taxon>
        <taxon>Coniochaeta</taxon>
    </lineage>
</organism>
<dbReference type="EMBL" id="QVQW01000019">
    <property type="protein sequence ID" value="RKU45692.1"/>
    <property type="molecule type" value="Genomic_DNA"/>
</dbReference>
<comment type="caution">
    <text evidence="2">The sequence shown here is derived from an EMBL/GenBank/DDBJ whole genome shotgun (WGS) entry which is preliminary data.</text>
</comment>
<keyword evidence="3" id="KW-1185">Reference proteome</keyword>
<evidence type="ECO:0000313" key="2">
    <source>
        <dbReference type="EMBL" id="RKU45692.1"/>
    </source>
</evidence>
<accession>A0A420YCS2</accession>
<protein>
    <submittedName>
        <fullName evidence="2">Uncharacterized protein</fullName>
    </submittedName>
</protein>
<proteinExistence type="predicted"/>
<reference evidence="2 3" key="1">
    <citation type="submission" date="2018-08" db="EMBL/GenBank/DDBJ databases">
        <title>Draft genome of the lignicolous fungus Coniochaeta pulveracea.</title>
        <authorList>
            <person name="Borstlap C.J."/>
            <person name="De Witt R.N."/>
            <person name="Botha A."/>
            <person name="Volschenk H."/>
        </authorList>
    </citation>
    <scope>NUCLEOTIDE SEQUENCE [LARGE SCALE GENOMIC DNA]</scope>
    <source>
        <strain evidence="2 3">CAB683</strain>
    </source>
</reference>
<gene>
    <name evidence="2" type="ORF">DL546_006558</name>
</gene>
<name>A0A420YCS2_9PEZI</name>
<dbReference type="AlphaFoldDB" id="A0A420YCS2"/>
<evidence type="ECO:0000313" key="3">
    <source>
        <dbReference type="Proteomes" id="UP000275385"/>
    </source>
</evidence>
<sequence>MSSRMPQDAPHDIKPHDLIPFDPEGLPEGEMCMIEEGCDDERHFRKVISHFFGRNKTCTRTIPEHVWCHFCRKHYQRNHYQNKHFGRLSIELVIRQVIYVSNWSRSLVAENQPGRLINWLFAPRKRERLRQDAEKQALVQAQAVSQQAENAAQQDEAGSHEELADFQGVLADFHQEDFGLQLALFQQAEFAAQQAEAPSQQEAAGSHHELANLQALADFQQADFNLQPAQVDLQQEEVGLQPAQADAQPAQAGLQETQISTESSDAVGGQQVATRGGKKQKQAEPNPIPEWMQVHLHKLHTTDDLLVILRELQRRMEAGEYKQVPDIELLPQFEKAEESPSGKRKREKFEKPAAKRQKKTHTPPERQPAQPYMFGAAGPSRVPSHLPHSNGFSTVPAQAGNWQHPPQYPVPNPQIGPGYGYQNGAAPAPGFPASVYPANPNPALAYPGNLDPALAYPGNPNPALAYPGNLDPALAYSGNLDPALAYPGNLDPALTYQANPYLAPSNPGNPYLEAPSNLGNPYLEAQFNPGNPYLEAPSNPANAYLPPSYNSYPDLSTGSQWPNQLVGDRPGMPYGYRSGASSAPVFRPASSYLAPSYQVQQGRALSYPTWSHQALPPGSREAAMAVWGL</sequence>
<dbReference type="STRING" id="177199.A0A420YCS2"/>
<evidence type="ECO:0000256" key="1">
    <source>
        <dbReference type="SAM" id="MobiDB-lite"/>
    </source>
</evidence>
<feature type="compositionally biased region" description="Low complexity" evidence="1">
    <location>
        <begin position="140"/>
        <end position="156"/>
    </location>
</feature>
<feature type="compositionally biased region" description="Basic and acidic residues" evidence="1">
    <location>
        <begin position="334"/>
        <end position="353"/>
    </location>
</feature>